<sequence length="84" mass="9157">MPPKAETNDSYERSPDLVTTRPNANHAEINDEQVCLMKELAHLRKLAANAHREAAVAERRLQEAKGSCTAVASCGNKPQDKTAS</sequence>
<reference evidence="3" key="1">
    <citation type="submission" date="2021-05" db="EMBL/GenBank/DDBJ databases">
        <authorList>
            <person name="Khan N."/>
        </authorList>
    </citation>
    <scope>NUCLEOTIDE SEQUENCE</scope>
</reference>
<protein>
    <submittedName>
        <fullName evidence="3">Uncharacterized protein</fullName>
    </submittedName>
</protein>
<evidence type="ECO:0000256" key="2">
    <source>
        <dbReference type="SAM" id="MobiDB-lite"/>
    </source>
</evidence>
<evidence type="ECO:0000313" key="3">
    <source>
        <dbReference type="EMBL" id="CAG7565829.1"/>
    </source>
</evidence>
<gene>
    <name evidence="3" type="ORF">FEQUK3_LOCUS11553</name>
</gene>
<feature type="coiled-coil region" evidence="1">
    <location>
        <begin position="40"/>
        <end position="67"/>
    </location>
</feature>
<feature type="region of interest" description="Disordered" evidence="2">
    <location>
        <begin position="1"/>
        <end position="26"/>
    </location>
</feature>
<dbReference type="EMBL" id="CAJSTJ010000190">
    <property type="protein sequence ID" value="CAG7565829.1"/>
    <property type="molecule type" value="Genomic_DNA"/>
</dbReference>
<organism evidence="3 4">
    <name type="scientific">Fusarium equiseti</name>
    <name type="common">Fusarium scirpi</name>
    <dbReference type="NCBI Taxonomy" id="61235"/>
    <lineage>
        <taxon>Eukaryota</taxon>
        <taxon>Fungi</taxon>
        <taxon>Dikarya</taxon>
        <taxon>Ascomycota</taxon>
        <taxon>Pezizomycotina</taxon>
        <taxon>Sordariomycetes</taxon>
        <taxon>Hypocreomycetidae</taxon>
        <taxon>Hypocreales</taxon>
        <taxon>Nectriaceae</taxon>
        <taxon>Fusarium</taxon>
        <taxon>Fusarium incarnatum-equiseti species complex</taxon>
    </lineage>
</organism>
<proteinExistence type="predicted"/>
<keyword evidence="1" id="KW-0175">Coiled coil</keyword>
<evidence type="ECO:0000313" key="4">
    <source>
        <dbReference type="Proteomes" id="UP000693738"/>
    </source>
</evidence>
<dbReference type="Proteomes" id="UP000693738">
    <property type="component" value="Unassembled WGS sequence"/>
</dbReference>
<comment type="caution">
    <text evidence="3">The sequence shown here is derived from an EMBL/GenBank/DDBJ whole genome shotgun (WGS) entry which is preliminary data.</text>
</comment>
<feature type="compositionally biased region" description="Basic and acidic residues" evidence="2">
    <location>
        <begin position="1"/>
        <end position="15"/>
    </location>
</feature>
<accession>A0A8J2JIJ2</accession>
<dbReference type="AlphaFoldDB" id="A0A8J2JIJ2"/>
<evidence type="ECO:0000256" key="1">
    <source>
        <dbReference type="SAM" id="Coils"/>
    </source>
</evidence>
<name>A0A8J2JIJ2_FUSEQ</name>